<dbReference type="GO" id="GO:0042802">
    <property type="term" value="F:identical protein binding"/>
    <property type="evidence" value="ECO:0007669"/>
    <property type="project" value="UniProtKB-ARBA"/>
</dbReference>
<accession>A0A6P3FZ77</accession>
<dbReference type="GO" id="GO:0008270">
    <property type="term" value="F:zinc ion binding"/>
    <property type="evidence" value="ECO:0007669"/>
    <property type="project" value="UniProtKB-KW"/>
</dbReference>
<dbReference type="PROSITE" id="PS50157">
    <property type="entry name" value="ZINC_FINGER_C2H2_2"/>
    <property type="match status" value="4"/>
</dbReference>
<dbReference type="GO" id="GO:0000981">
    <property type="term" value="F:DNA-binding transcription factor activity, RNA polymerase II-specific"/>
    <property type="evidence" value="ECO:0007669"/>
    <property type="project" value="TreeGrafter"/>
</dbReference>
<organism evidence="17 18">
    <name type="scientific">Octodon degus</name>
    <name type="common">Degu</name>
    <name type="synonym">Sciurus degus</name>
    <dbReference type="NCBI Taxonomy" id="10160"/>
    <lineage>
        <taxon>Eukaryota</taxon>
        <taxon>Metazoa</taxon>
        <taxon>Chordata</taxon>
        <taxon>Craniata</taxon>
        <taxon>Vertebrata</taxon>
        <taxon>Euteleostomi</taxon>
        <taxon>Mammalia</taxon>
        <taxon>Eutheria</taxon>
        <taxon>Euarchontoglires</taxon>
        <taxon>Glires</taxon>
        <taxon>Rodentia</taxon>
        <taxon>Hystricomorpha</taxon>
        <taxon>Octodontidae</taxon>
        <taxon>Octodon</taxon>
    </lineage>
</organism>
<name>A0A6P3FZ77_OCTDE</name>
<dbReference type="GO" id="GO:0000978">
    <property type="term" value="F:RNA polymerase II cis-regulatory region sequence-specific DNA binding"/>
    <property type="evidence" value="ECO:0007669"/>
    <property type="project" value="TreeGrafter"/>
</dbReference>
<keyword evidence="10 13" id="KW-0539">Nucleus</keyword>
<evidence type="ECO:0000256" key="5">
    <source>
        <dbReference type="ARBA" id="ARBA00022771"/>
    </source>
</evidence>
<dbReference type="CDD" id="cd07936">
    <property type="entry name" value="SCAN"/>
    <property type="match status" value="1"/>
</dbReference>
<dbReference type="InterPro" id="IPR036236">
    <property type="entry name" value="Znf_C2H2_sf"/>
</dbReference>
<proteinExistence type="predicted"/>
<comment type="subcellular location">
    <subcellularLocation>
        <location evidence="2 13">Nucleus</location>
    </subcellularLocation>
</comment>
<evidence type="ECO:0000256" key="12">
    <source>
        <dbReference type="PROSITE-ProRule" id="PRU00042"/>
    </source>
</evidence>
<keyword evidence="6" id="KW-0862">Zinc</keyword>
<dbReference type="OrthoDB" id="6077919at2759"/>
<evidence type="ECO:0000256" key="9">
    <source>
        <dbReference type="ARBA" id="ARBA00023163"/>
    </source>
</evidence>
<dbReference type="FunFam" id="3.30.160.60:FF:000496">
    <property type="entry name" value="Zinc finger with KRAB and SCAN domains 1"/>
    <property type="match status" value="2"/>
</dbReference>
<keyword evidence="5 12" id="KW-0863">Zinc-finger</keyword>
<evidence type="ECO:0000313" key="17">
    <source>
        <dbReference type="Proteomes" id="UP000515203"/>
    </source>
</evidence>
<dbReference type="SUPFAM" id="SSF47353">
    <property type="entry name" value="Retrovirus capsid dimerization domain-like"/>
    <property type="match status" value="1"/>
</dbReference>
<feature type="domain" description="C2H2-type" evidence="15">
    <location>
        <begin position="435"/>
        <end position="462"/>
    </location>
</feature>
<dbReference type="SMART" id="SM00431">
    <property type="entry name" value="SCAN"/>
    <property type="match status" value="1"/>
</dbReference>
<evidence type="ECO:0000256" key="4">
    <source>
        <dbReference type="ARBA" id="ARBA00022737"/>
    </source>
</evidence>
<keyword evidence="17" id="KW-1185">Reference proteome</keyword>
<dbReference type="PROSITE" id="PS00028">
    <property type="entry name" value="ZINC_FINGER_C2H2_1"/>
    <property type="match status" value="4"/>
</dbReference>
<evidence type="ECO:0000256" key="7">
    <source>
        <dbReference type="ARBA" id="ARBA00023015"/>
    </source>
</evidence>
<dbReference type="Gene3D" id="1.10.4020.10">
    <property type="entry name" value="DNA breaking-rejoining enzymes"/>
    <property type="match status" value="1"/>
</dbReference>
<evidence type="ECO:0000256" key="2">
    <source>
        <dbReference type="ARBA" id="ARBA00004123"/>
    </source>
</evidence>
<reference evidence="18" key="1">
    <citation type="submission" date="2025-08" db="UniProtKB">
        <authorList>
            <consortium name="RefSeq"/>
        </authorList>
    </citation>
    <scope>IDENTIFICATION</scope>
</reference>
<dbReference type="PROSITE" id="PS50804">
    <property type="entry name" value="SCAN_BOX"/>
    <property type="match status" value="1"/>
</dbReference>
<dbReference type="SUPFAM" id="SSF57667">
    <property type="entry name" value="beta-beta-alpha zinc fingers"/>
    <property type="match status" value="2"/>
</dbReference>
<evidence type="ECO:0000256" key="11">
    <source>
        <dbReference type="ARBA" id="ARBA00067253"/>
    </source>
</evidence>
<feature type="region of interest" description="Disordered" evidence="14">
    <location>
        <begin position="134"/>
        <end position="172"/>
    </location>
</feature>
<dbReference type="PANTHER" id="PTHR23226:SF65">
    <property type="entry name" value="ZINC FINGER PROTEIN 215"/>
    <property type="match status" value="1"/>
</dbReference>
<protein>
    <recommendedName>
        <fullName evidence="11">Zinc finger protein 215</fullName>
    </recommendedName>
</protein>
<evidence type="ECO:0000313" key="18">
    <source>
        <dbReference type="RefSeq" id="XP_004647930.1"/>
    </source>
</evidence>
<dbReference type="GeneID" id="101565766"/>
<feature type="domain" description="C2H2-type" evidence="15">
    <location>
        <begin position="323"/>
        <end position="350"/>
    </location>
</feature>
<dbReference type="InterPro" id="IPR013087">
    <property type="entry name" value="Znf_C2H2_type"/>
</dbReference>
<keyword evidence="3" id="KW-0479">Metal-binding</keyword>
<gene>
    <name evidence="18" type="primary">Znf215</name>
</gene>
<feature type="domain" description="C2H2-type" evidence="15">
    <location>
        <begin position="351"/>
        <end position="378"/>
    </location>
</feature>
<keyword evidence="7" id="KW-0805">Transcription regulation</keyword>
<dbReference type="InParanoid" id="A0A6P3FZ77"/>
<sequence>MEPLYKSVAVSEPQNLALCEQSKVSRADTSWKQETLPVTEAYDAEVSRQKFRHFQYLQVSGPREALDQLWELCLRWLRPEIHTKEQILELLVLEQFLAILPEEVKAWVNLHHPKSSKDVVTFVEDAVEMIKDKGIPFRDSAPQKSSTKEENMEADSLTGKPQHPPKDWSCNKETISENQDSILKQTISVKESMPETVMPVPAKKVHTALRKERDEDQFHRNQEKQEINLPQEAFIHTTVYSEEGDSEYHDKKSFMSTDSVWEIQQETPAGTRSPNGHQFKTNFKFTSDSVDKPWSEYNECGNTLSINTHIMPPNKRHITVNSYECYQCGRTFSRSSSLIRHQIIHTGEKPYGCGECGRFFNRHTNLTKHQRIHSRAKASEGNQCAVTFCKSENSSKHPRLHSGCNLYECVDCGKSFNRSSSLLRHQMIHTGERPFKCKDCKRTFNRHSNLTKHQKLHTQVNTEKEATLDLPSVDAVLNQHHGK</sequence>
<dbReference type="FunFam" id="3.30.160.60:FF:000690">
    <property type="entry name" value="Zinc finger protein 354C"/>
    <property type="match status" value="1"/>
</dbReference>
<evidence type="ECO:0000256" key="3">
    <source>
        <dbReference type="ARBA" id="ARBA00022723"/>
    </source>
</evidence>
<keyword evidence="4" id="KW-0677">Repeat</keyword>
<dbReference type="Pfam" id="PF00096">
    <property type="entry name" value="zf-C2H2"/>
    <property type="match status" value="4"/>
</dbReference>
<dbReference type="FunFam" id="1.10.4020.10:FF:000001">
    <property type="entry name" value="zinc finger protein 263 isoform X1"/>
    <property type="match status" value="1"/>
</dbReference>
<dbReference type="Gene3D" id="3.30.160.60">
    <property type="entry name" value="Classic Zinc Finger"/>
    <property type="match status" value="4"/>
</dbReference>
<dbReference type="InterPro" id="IPR038269">
    <property type="entry name" value="SCAN_sf"/>
</dbReference>
<evidence type="ECO:0000259" key="16">
    <source>
        <dbReference type="PROSITE" id="PS50804"/>
    </source>
</evidence>
<dbReference type="PANTHER" id="PTHR23226">
    <property type="entry name" value="ZINC FINGER AND SCAN DOMAIN-CONTAINING"/>
    <property type="match status" value="1"/>
</dbReference>
<feature type="domain" description="C2H2-type" evidence="15">
    <location>
        <begin position="407"/>
        <end position="434"/>
    </location>
</feature>
<evidence type="ECO:0000256" key="8">
    <source>
        <dbReference type="ARBA" id="ARBA00023125"/>
    </source>
</evidence>
<evidence type="ECO:0000256" key="1">
    <source>
        <dbReference type="ARBA" id="ARBA00003767"/>
    </source>
</evidence>
<dbReference type="FunFam" id="3.30.160.60:FF:000295">
    <property type="entry name" value="zinc finger protein 19"/>
    <property type="match status" value="1"/>
</dbReference>
<dbReference type="GO" id="GO:0005634">
    <property type="term" value="C:nucleus"/>
    <property type="evidence" value="ECO:0007669"/>
    <property type="project" value="UniProtKB-SubCell"/>
</dbReference>
<evidence type="ECO:0000256" key="13">
    <source>
        <dbReference type="PROSITE-ProRule" id="PRU00187"/>
    </source>
</evidence>
<evidence type="ECO:0000256" key="10">
    <source>
        <dbReference type="ARBA" id="ARBA00023242"/>
    </source>
</evidence>
<keyword evidence="8" id="KW-0238">DNA-binding</keyword>
<dbReference type="CTD" id="7762"/>
<dbReference type="RefSeq" id="XP_004647930.1">
    <property type="nucleotide sequence ID" value="XM_004647873.2"/>
</dbReference>
<dbReference type="Pfam" id="PF02023">
    <property type="entry name" value="SCAN"/>
    <property type="match status" value="1"/>
</dbReference>
<evidence type="ECO:0000259" key="15">
    <source>
        <dbReference type="PROSITE" id="PS50157"/>
    </source>
</evidence>
<evidence type="ECO:0000256" key="6">
    <source>
        <dbReference type="ARBA" id="ARBA00022833"/>
    </source>
</evidence>
<keyword evidence="9" id="KW-0804">Transcription</keyword>
<evidence type="ECO:0000256" key="14">
    <source>
        <dbReference type="SAM" id="MobiDB-lite"/>
    </source>
</evidence>
<comment type="function">
    <text evidence="1">May be involved in transcriptional regulation.</text>
</comment>
<dbReference type="InterPro" id="IPR003309">
    <property type="entry name" value="SCAN_dom"/>
</dbReference>
<dbReference type="AlphaFoldDB" id="A0A6P3FZ77"/>
<dbReference type="SMART" id="SM00355">
    <property type="entry name" value="ZnF_C2H2"/>
    <property type="match status" value="4"/>
</dbReference>
<feature type="domain" description="SCAN box" evidence="16">
    <location>
        <begin position="48"/>
        <end position="125"/>
    </location>
</feature>
<dbReference type="Proteomes" id="UP000515203">
    <property type="component" value="Unplaced"/>
</dbReference>